<organism evidence="1 2">
    <name type="scientific">Candidatus Thiodubiliella endoseptemdiera</name>
    <dbReference type="NCBI Taxonomy" id="2738886"/>
    <lineage>
        <taxon>Bacteria</taxon>
        <taxon>Pseudomonadati</taxon>
        <taxon>Pseudomonadota</taxon>
        <taxon>Gammaproteobacteria</taxon>
        <taxon>Candidatus Pseudothioglobaceae</taxon>
        <taxon>Candidatus Thiodubiliella</taxon>
    </lineage>
</organism>
<dbReference type="Proteomes" id="UP000568751">
    <property type="component" value="Unassembled WGS sequence"/>
</dbReference>
<comment type="caution">
    <text evidence="1">The sequence shown here is derived from an EMBL/GenBank/DDBJ whole genome shotgun (WGS) entry which is preliminary data.</text>
</comment>
<dbReference type="AlphaFoldDB" id="A0A853F1R1"/>
<evidence type="ECO:0000313" key="2">
    <source>
        <dbReference type="Proteomes" id="UP000568751"/>
    </source>
</evidence>
<protein>
    <submittedName>
        <fullName evidence="1">Uncharacterized protein</fullName>
    </submittedName>
</protein>
<reference evidence="1 2" key="1">
    <citation type="submission" date="2020-05" db="EMBL/GenBank/DDBJ databases">
        <title>Horizontal transmission and recombination maintain forever young bacterial symbiont genomes.</title>
        <authorList>
            <person name="Russell S.L."/>
            <person name="Pepper-Tunick E."/>
            <person name="Svedberg J."/>
            <person name="Byrne A."/>
            <person name="Ruelas Castillo J."/>
            <person name="Vollmers C."/>
            <person name="Beinart R.A."/>
            <person name="Corbett-Detig R."/>
        </authorList>
    </citation>
    <scope>NUCLEOTIDE SEQUENCE [LARGE SCALE GENOMIC DNA]</scope>
    <source>
        <strain evidence="1">455</strain>
    </source>
</reference>
<gene>
    <name evidence="1" type="ORF">H0A76_00810</name>
</gene>
<accession>A0A853F1R1</accession>
<sequence>MLTTPSLSQLKLNPNRHSTQPFSYIATLTPTDDIKQNKNRITVNTNWHD</sequence>
<dbReference type="EMBL" id="JACCHT010000001">
    <property type="protein sequence ID" value="NYT26569.1"/>
    <property type="molecule type" value="Genomic_DNA"/>
</dbReference>
<evidence type="ECO:0000313" key="1">
    <source>
        <dbReference type="EMBL" id="NYT26569.1"/>
    </source>
</evidence>
<name>A0A853F1R1_9GAMM</name>
<proteinExistence type="predicted"/>